<evidence type="ECO:0000313" key="2">
    <source>
        <dbReference type="EMBL" id="KAG6520191.1"/>
    </source>
</evidence>
<dbReference type="CDD" id="cd10527">
    <property type="entry name" value="SET_LSMT"/>
    <property type="match status" value="1"/>
</dbReference>
<dbReference type="GO" id="GO:0016279">
    <property type="term" value="F:protein-lysine N-methyltransferase activity"/>
    <property type="evidence" value="ECO:0007669"/>
    <property type="project" value="TreeGrafter"/>
</dbReference>
<dbReference type="Pfam" id="PF09273">
    <property type="entry name" value="Rubis-subs-bind"/>
    <property type="match status" value="1"/>
</dbReference>
<dbReference type="AlphaFoldDB" id="A0A8J5HRM5"/>
<dbReference type="PANTHER" id="PTHR13271">
    <property type="entry name" value="UNCHARACTERIZED PUTATIVE METHYLTRANSFERASE"/>
    <property type="match status" value="1"/>
</dbReference>
<sequence>MAGVALEQVQESGLIAFCLPPLSEDDPLFAEKQRLLDVRQLQFKFVLPLHSSIEEALQIADKLVRTARILHMNEIELYFAGDDDIGPFSPRNELESLNFILAHLSSLISNVKYSSIEVLHLVHNTIFAMIKTVGDNNIETMTAKKFGTDSEELLLKWGQDHGLKTMLSITYFEEAGRGAVALEDMSIGGIALEIPESLIISEDLVYNSDMFDVLKKLDDITPETMLLLWSMRERFNPNSKFKIYFDTLPTEFNTGLNFRVDALAALEGTLLFEELLQSKEHLRQQFDALCPQQCDNYPDIFEPKLYTWDKFLWACELWYSNSMKVVFADGKLRTCLVPVAGFLNHSLCPHILHYGRVDPVTKTLKFPVSRPCEKGNQCYLSYGSLPSSHFLMFYGFVPKGDNFYDVIPLDFDTPDNDGHGNQPLDAANGRNTHMVRGTWLSNADKPHVYGLPPKLLAHLHAVLKSDGSGLPPFIPGEDIDKEDERNALQTILSIFVPMLEGLCNTDKMDRDNSTWDVKLSLDYKNLQRKIISSIITSCNSGLQMLD</sequence>
<organism evidence="2 3">
    <name type="scientific">Zingiber officinale</name>
    <name type="common">Ginger</name>
    <name type="synonym">Amomum zingiber</name>
    <dbReference type="NCBI Taxonomy" id="94328"/>
    <lineage>
        <taxon>Eukaryota</taxon>
        <taxon>Viridiplantae</taxon>
        <taxon>Streptophyta</taxon>
        <taxon>Embryophyta</taxon>
        <taxon>Tracheophyta</taxon>
        <taxon>Spermatophyta</taxon>
        <taxon>Magnoliopsida</taxon>
        <taxon>Liliopsida</taxon>
        <taxon>Zingiberales</taxon>
        <taxon>Zingiberaceae</taxon>
        <taxon>Zingiber</taxon>
    </lineage>
</organism>
<dbReference type="InterPro" id="IPR015353">
    <property type="entry name" value="Rubisco_LSMT_subst-bd"/>
</dbReference>
<gene>
    <name evidence="2" type="ORF">ZIOFF_017229</name>
</gene>
<accession>A0A8J5HRM5</accession>
<proteinExistence type="predicted"/>
<dbReference type="FunFam" id="3.90.1410.10:FF:000011">
    <property type="entry name" value="Transcription factor, E2F and DP-related"/>
    <property type="match status" value="1"/>
</dbReference>
<comment type="caution">
    <text evidence="2">The sequence shown here is derived from an EMBL/GenBank/DDBJ whole genome shotgun (WGS) entry which is preliminary data.</text>
</comment>
<dbReference type="PANTHER" id="PTHR13271:SF103">
    <property type="entry name" value="N-METHYLTRANSFERASE DOMAIN AND SET DOMAIN CONTAINING PROTEIN-RELATED"/>
    <property type="match status" value="1"/>
</dbReference>
<dbReference type="Proteomes" id="UP000734854">
    <property type="component" value="Unassembled WGS sequence"/>
</dbReference>
<evidence type="ECO:0000313" key="3">
    <source>
        <dbReference type="Proteomes" id="UP000734854"/>
    </source>
</evidence>
<protein>
    <recommendedName>
        <fullName evidence="1">Rubisco LSMT substrate-binding domain-containing protein</fullName>
    </recommendedName>
</protein>
<evidence type="ECO:0000259" key="1">
    <source>
        <dbReference type="Pfam" id="PF09273"/>
    </source>
</evidence>
<feature type="domain" description="Rubisco LSMT substrate-binding" evidence="1">
    <location>
        <begin position="24"/>
        <end position="111"/>
    </location>
</feature>
<keyword evidence="3" id="KW-1185">Reference proteome</keyword>
<dbReference type="OrthoDB" id="341421at2759"/>
<dbReference type="EMBL" id="JACMSC010000005">
    <property type="protein sequence ID" value="KAG6520191.1"/>
    <property type="molecule type" value="Genomic_DNA"/>
</dbReference>
<dbReference type="InterPro" id="IPR050600">
    <property type="entry name" value="SETD3_SETD6_MTase"/>
</dbReference>
<reference evidence="2 3" key="1">
    <citation type="submission" date="2020-08" db="EMBL/GenBank/DDBJ databases">
        <title>Plant Genome Project.</title>
        <authorList>
            <person name="Zhang R.-G."/>
        </authorList>
    </citation>
    <scope>NUCLEOTIDE SEQUENCE [LARGE SCALE GENOMIC DNA]</scope>
    <source>
        <tissue evidence="2">Rhizome</tissue>
    </source>
</reference>
<name>A0A8J5HRM5_ZINOF</name>